<reference evidence="2 3" key="1">
    <citation type="journal article" date="2016" name="Proc. Natl. Acad. Sci. U.S.A.">
        <title>Comparative genomics of biotechnologically important yeasts.</title>
        <authorList>
            <person name="Riley R."/>
            <person name="Haridas S."/>
            <person name="Wolfe K.H."/>
            <person name="Lopes M.R."/>
            <person name="Hittinger C.T."/>
            <person name="Goeker M."/>
            <person name="Salamov A.A."/>
            <person name="Wisecaver J.H."/>
            <person name="Long T.M."/>
            <person name="Calvey C.H."/>
            <person name="Aerts A.L."/>
            <person name="Barry K.W."/>
            <person name="Choi C."/>
            <person name="Clum A."/>
            <person name="Coughlan A.Y."/>
            <person name="Deshpande S."/>
            <person name="Douglass A.P."/>
            <person name="Hanson S.J."/>
            <person name="Klenk H.-P."/>
            <person name="LaButti K.M."/>
            <person name="Lapidus A."/>
            <person name="Lindquist E.A."/>
            <person name="Lipzen A.M."/>
            <person name="Meier-Kolthoff J.P."/>
            <person name="Ohm R.A."/>
            <person name="Otillar R.P."/>
            <person name="Pangilinan J.L."/>
            <person name="Peng Y."/>
            <person name="Rokas A."/>
            <person name="Rosa C.A."/>
            <person name="Scheuner C."/>
            <person name="Sibirny A.A."/>
            <person name="Slot J.C."/>
            <person name="Stielow J.B."/>
            <person name="Sun H."/>
            <person name="Kurtzman C.P."/>
            <person name="Blackwell M."/>
            <person name="Grigoriev I.V."/>
            <person name="Jeffries T.W."/>
        </authorList>
    </citation>
    <scope>NUCLEOTIDE SEQUENCE [LARGE SCALE GENOMIC DNA]</scope>
    <source>
        <strain evidence="2 3">NRRL Y-11557</strain>
    </source>
</reference>
<feature type="transmembrane region" description="Helical" evidence="1">
    <location>
        <begin position="6"/>
        <end position="28"/>
    </location>
</feature>
<accession>A0A1E3QAP4</accession>
<name>A0A1E3QAP4_LIPST</name>
<dbReference type="AlphaFoldDB" id="A0A1E3QAP4"/>
<dbReference type="Proteomes" id="UP000094385">
    <property type="component" value="Unassembled WGS sequence"/>
</dbReference>
<sequence length="236" mass="26484">MILLEYPFVFLAPFWLLPSIALLCLLIASSTECMHKLLVVENHAAPQTSGTVTYFLTYLWGRGSEAIRDIRADRGTEKLYAECLSKFSCKRRKNKPIRSRRHVRCTQLLSNFGTNANELSTLTQSSSCVNEMLGAASGSHLGIESLYRTVDDRTRKPVNSRRIRNTLKPFHKQFLTVKSKMKIRSGAKHCTDCRVGQITFASSGNCLPPKSKGRPILSIRKITKLFADSTKPTKSS</sequence>
<evidence type="ECO:0000256" key="1">
    <source>
        <dbReference type="SAM" id="Phobius"/>
    </source>
</evidence>
<keyword evidence="3" id="KW-1185">Reference proteome</keyword>
<gene>
    <name evidence="2" type="ORF">LIPSTDRAFT_68872</name>
</gene>
<organism evidence="2 3">
    <name type="scientific">Lipomyces starkeyi NRRL Y-11557</name>
    <dbReference type="NCBI Taxonomy" id="675824"/>
    <lineage>
        <taxon>Eukaryota</taxon>
        <taxon>Fungi</taxon>
        <taxon>Dikarya</taxon>
        <taxon>Ascomycota</taxon>
        <taxon>Saccharomycotina</taxon>
        <taxon>Lipomycetes</taxon>
        <taxon>Lipomycetales</taxon>
        <taxon>Lipomycetaceae</taxon>
        <taxon>Lipomyces</taxon>
    </lineage>
</organism>
<evidence type="ECO:0000313" key="3">
    <source>
        <dbReference type="Proteomes" id="UP000094385"/>
    </source>
</evidence>
<keyword evidence="1" id="KW-0472">Membrane</keyword>
<protein>
    <submittedName>
        <fullName evidence="2">Uncharacterized protein</fullName>
    </submittedName>
</protein>
<dbReference type="EMBL" id="KV454291">
    <property type="protein sequence ID" value="ODQ74769.1"/>
    <property type="molecule type" value="Genomic_DNA"/>
</dbReference>
<proteinExistence type="predicted"/>
<keyword evidence="1" id="KW-0812">Transmembrane</keyword>
<evidence type="ECO:0000313" key="2">
    <source>
        <dbReference type="EMBL" id="ODQ74769.1"/>
    </source>
</evidence>
<keyword evidence="1" id="KW-1133">Transmembrane helix</keyword>